<dbReference type="InterPro" id="IPR039426">
    <property type="entry name" value="TonB-dep_rcpt-like"/>
</dbReference>
<keyword evidence="4 8" id="KW-0812">Transmembrane</keyword>
<evidence type="ECO:0000259" key="12">
    <source>
        <dbReference type="Pfam" id="PF07715"/>
    </source>
</evidence>
<evidence type="ECO:0000256" key="1">
    <source>
        <dbReference type="ARBA" id="ARBA00004571"/>
    </source>
</evidence>
<evidence type="ECO:0000256" key="4">
    <source>
        <dbReference type="ARBA" id="ARBA00022692"/>
    </source>
</evidence>
<dbReference type="InterPro" id="IPR036942">
    <property type="entry name" value="Beta-barrel_TonB_sf"/>
</dbReference>
<comment type="similarity">
    <text evidence="8 9">Belongs to the TonB-dependent receptor family.</text>
</comment>
<feature type="domain" description="TonB-dependent receptor plug" evidence="12">
    <location>
        <begin position="63"/>
        <end position="169"/>
    </location>
</feature>
<keyword evidence="14" id="KW-1185">Reference proteome</keyword>
<dbReference type="GO" id="GO:0009279">
    <property type="term" value="C:cell outer membrane"/>
    <property type="evidence" value="ECO:0007669"/>
    <property type="project" value="UniProtKB-SubCell"/>
</dbReference>
<keyword evidence="13" id="KW-0675">Receptor</keyword>
<evidence type="ECO:0000256" key="10">
    <source>
        <dbReference type="SAM" id="SignalP"/>
    </source>
</evidence>
<evidence type="ECO:0000256" key="8">
    <source>
        <dbReference type="PROSITE-ProRule" id="PRU01360"/>
    </source>
</evidence>
<dbReference type="Pfam" id="PF00593">
    <property type="entry name" value="TonB_dep_Rec_b-barrel"/>
    <property type="match status" value="1"/>
</dbReference>
<comment type="subcellular location">
    <subcellularLocation>
        <location evidence="1 8">Cell outer membrane</location>
        <topology evidence="1 8">Multi-pass membrane protein</topology>
    </subcellularLocation>
</comment>
<evidence type="ECO:0000313" key="14">
    <source>
        <dbReference type="Proteomes" id="UP000197153"/>
    </source>
</evidence>
<dbReference type="Proteomes" id="UP000197153">
    <property type="component" value="Chromosome 2"/>
</dbReference>
<keyword evidence="7 8" id="KW-0998">Cell outer membrane</keyword>
<dbReference type="SUPFAM" id="SSF56935">
    <property type="entry name" value="Porins"/>
    <property type="match status" value="1"/>
</dbReference>
<dbReference type="KEGG" id="nao:Y958_16095"/>
<keyword evidence="2 8" id="KW-0813">Transport</keyword>
<proteinExistence type="inferred from homology"/>
<dbReference type="AlphaFoldDB" id="A0A248JUS2"/>
<feature type="domain" description="TonB-dependent receptor-like beta-barrel" evidence="11">
    <location>
        <begin position="408"/>
        <end position="940"/>
    </location>
</feature>
<feature type="signal peptide" evidence="10">
    <location>
        <begin position="1"/>
        <end position="41"/>
    </location>
</feature>
<keyword evidence="6 8" id="KW-0472">Membrane</keyword>
<evidence type="ECO:0000256" key="6">
    <source>
        <dbReference type="ARBA" id="ARBA00023136"/>
    </source>
</evidence>
<dbReference type="Pfam" id="PF07715">
    <property type="entry name" value="Plug"/>
    <property type="match status" value="1"/>
</dbReference>
<keyword evidence="10" id="KW-0732">Signal</keyword>
<evidence type="ECO:0000256" key="5">
    <source>
        <dbReference type="ARBA" id="ARBA00023077"/>
    </source>
</evidence>
<evidence type="ECO:0000259" key="11">
    <source>
        <dbReference type="Pfam" id="PF00593"/>
    </source>
</evidence>
<organism evidence="13 14">
    <name type="scientific">Nitrospirillum viridazoti CBAmc</name>
    <dbReference type="NCBI Taxonomy" id="1441467"/>
    <lineage>
        <taxon>Bacteria</taxon>
        <taxon>Pseudomonadati</taxon>
        <taxon>Pseudomonadota</taxon>
        <taxon>Alphaproteobacteria</taxon>
        <taxon>Rhodospirillales</taxon>
        <taxon>Azospirillaceae</taxon>
        <taxon>Nitrospirillum</taxon>
        <taxon>Nitrospirillum viridazoti</taxon>
    </lineage>
</organism>
<evidence type="ECO:0000256" key="7">
    <source>
        <dbReference type="ARBA" id="ARBA00023237"/>
    </source>
</evidence>
<keyword evidence="5 9" id="KW-0798">TonB box</keyword>
<keyword evidence="3 8" id="KW-1134">Transmembrane beta strand</keyword>
<protein>
    <submittedName>
        <fullName evidence="13">TonB-dependent receptor</fullName>
    </submittedName>
</protein>
<reference evidence="13 14" key="1">
    <citation type="submission" date="2017-06" db="EMBL/GenBank/DDBJ databases">
        <title>Complete genome sequence of Nitrospirillum amazonense strain CBAmC, an endophytic nitrogen-fixing and plant growth-promoting bacterium, isolated from sugarcane.</title>
        <authorList>
            <person name="Schwab S."/>
            <person name="dos Santos Teixeira K.R."/>
            <person name="Simoes Araujo J.L."/>
            <person name="Soares Vidal M."/>
            <person name="Borges de Freitas H.R."/>
            <person name="Rivello Crivelaro A.L."/>
            <person name="Bueno de Camargo Nunes A."/>
            <person name="dos Santos C.M."/>
            <person name="Palmeira da Silva Rosa D."/>
            <person name="da Silva Padilha D."/>
            <person name="da Silva E."/>
            <person name="Araujo Terra L."/>
            <person name="Soares Mendes V."/>
            <person name="Farinelli L."/>
            <person name="Magalhaes Cruz L."/>
            <person name="Baldani J.I."/>
        </authorList>
    </citation>
    <scope>NUCLEOTIDE SEQUENCE [LARGE SCALE GENOMIC DNA]</scope>
    <source>
        <strain evidence="13 14">CBAmC</strain>
    </source>
</reference>
<dbReference type="PANTHER" id="PTHR47234:SF2">
    <property type="entry name" value="TONB-DEPENDENT RECEPTOR"/>
    <property type="match status" value="1"/>
</dbReference>
<sequence length="981" mass="105606">MRMQKIHAKSAPGSVLRSGRASVLAAGAAMVALMAGGQALAQSVDDLQEIVITGSRIKQANLTTASPLTTVGSQDLQYQGTTNMVDALNRLPQVTADANDNVSNGADGTSRVNLRNLGSNRNLVLIDGQRMLPPETSDINFIPTAMVDRVDVVSGGASAVYGSDAVSGVVNFILRKNLDGVRADVQYSIAQHDNGNTALRSLSQAKNFATAPSEVWDGIKKDISVAAGTNFDGKKGNVTLFAGYHYSMPVTQDKRDYSNCDLNLKDANTFICGGSSNNAYGLFYPLSGPNANTTLVNAKDGSKTWVPYNSSFAYNYTPTNYIQRTDKRETGGLAAHYEFAKEIEAYGNFMYMNDHSFSQAAPSALFQGTTFNINCNNPLMSSAQASTLCGADAGTNTDAQTFIGYRLTGPGSQPRRDDLRHIDYRFTGGFRGEVWDGWSYDANFLWSKAILNETYMNNVDNTKAQRALEVVNVNGVPTCKSVIDGTDPTCVPINVFQYNGISQAGYTYLYSPSHTHGAQTEKVGSLSINGDLEQYGIKSPWAKKGAAIALGYEHREETLLFEADQVAQANGTLPSHGSLSVDEGYGELQFPIIQDKPLVEELLFNTGYRYSKYDYLDGGVSTYKFELQYAPVSDVRFRGSYNRAVRAASISELFAPTTLGNVAAVDPCSGSSPTASAAQCALTGVTSAQYGHIADCPSAVCVTQGGGNSALKPETADTFTAGVVLTPTFIPNFSATLDYYNIKVDGYISALDAQTVINQCVQTANPYFCGLFHRAKGSGVLFGTDGYIIAGNQNTGHLQTSGVDIDVSYKLALEDVVNRNWGDLDFNLTGSVLLTRETQPLPSLGTYDCTGLFGPTCGQPNPRWRHQLRTTWSSPWVPATVSLNWRFIGPTSLSSNTANDFLASDFVGINAKLPSYSYFDLAMTYKMTDYLSLRAGVNNILDRDPPAIASSLLSSFGNGNTYPGVYDPLGRTIFVGATVEF</sequence>
<name>A0A248JUS2_9PROT</name>
<dbReference type="InterPro" id="IPR012910">
    <property type="entry name" value="Plug_dom"/>
</dbReference>
<dbReference type="Gene3D" id="2.170.130.10">
    <property type="entry name" value="TonB-dependent receptor, plug domain"/>
    <property type="match status" value="1"/>
</dbReference>
<evidence type="ECO:0000313" key="13">
    <source>
        <dbReference type="EMBL" id="ASG22463.1"/>
    </source>
</evidence>
<evidence type="ECO:0000256" key="2">
    <source>
        <dbReference type="ARBA" id="ARBA00022448"/>
    </source>
</evidence>
<dbReference type="PANTHER" id="PTHR47234">
    <property type="match status" value="1"/>
</dbReference>
<evidence type="ECO:0000256" key="3">
    <source>
        <dbReference type="ARBA" id="ARBA00022452"/>
    </source>
</evidence>
<feature type="chain" id="PRO_5012173721" evidence="10">
    <location>
        <begin position="42"/>
        <end position="981"/>
    </location>
</feature>
<dbReference type="EMBL" id="CP022111">
    <property type="protein sequence ID" value="ASG22463.1"/>
    <property type="molecule type" value="Genomic_DNA"/>
</dbReference>
<dbReference type="Gene3D" id="2.40.170.20">
    <property type="entry name" value="TonB-dependent receptor, beta-barrel domain"/>
    <property type="match status" value="1"/>
</dbReference>
<dbReference type="InterPro" id="IPR000531">
    <property type="entry name" value="Beta-barrel_TonB"/>
</dbReference>
<accession>A0A248JUS2</accession>
<dbReference type="InterPro" id="IPR037066">
    <property type="entry name" value="Plug_dom_sf"/>
</dbReference>
<gene>
    <name evidence="13" type="ORF">Y958_16095</name>
</gene>
<evidence type="ECO:0000256" key="9">
    <source>
        <dbReference type="RuleBase" id="RU003357"/>
    </source>
</evidence>
<dbReference type="PROSITE" id="PS52016">
    <property type="entry name" value="TONB_DEPENDENT_REC_3"/>
    <property type="match status" value="1"/>
</dbReference>